<evidence type="ECO:0000313" key="1">
    <source>
        <dbReference type="EMBL" id="KAK3079326.1"/>
    </source>
</evidence>
<reference evidence="1" key="1">
    <citation type="submission" date="2024-09" db="EMBL/GenBank/DDBJ databases">
        <title>Black Yeasts Isolated from many extreme environments.</title>
        <authorList>
            <person name="Coleine C."/>
            <person name="Stajich J.E."/>
            <person name="Selbmann L."/>
        </authorList>
    </citation>
    <scope>NUCLEOTIDE SEQUENCE</scope>
    <source>
        <strain evidence="1">CCFEE 5737</strain>
    </source>
</reference>
<name>A0ACC3DRR1_9PEZI</name>
<organism evidence="1 2">
    <name type="scientific">Coniosporium uncinatum</name>
    <dbReference type="NCBI Taxonomy" id="93489"/>
    <lineage>
        <taxon>Eukaryota</taxon>
        <taxon>Fungi</taxon>
        <taxon>Dikarya</taxon>
        <taxon>Ascomycota</taxon>
        <taxon>Pezizomycotina</taxon>
        <taxon>Dothideomycetes</taxon>
        <taxon>Dothideomycetes incertae sedis</taxon>
        <taxon>Coniosporium</taxon>
    </lineage>
</organism>
<keyword evidence="2" id="KW-1185">Reference proteome</keyword>
<accession>A0ACC3DRR1</accession>
<sequence length="162" mass="17973">MFWDDDPQPAVSGTNEEKPGASFQGRTAKTAIFHQIAYTQAQCERRGRIYGTKGEITYDSTTISVYDFATGEMTTHKPKIDYQSGHGGGDNGLARQFVEAVGKVKMDGWSASKAQKQFLGCTLDELVRSHVAVWAAEEARVNGSVVKWQDFWEEKVEKFLAG</sequence>
<dbReference type="EMBL" id="JAWDJW010001219">
    <property type="protein sequence ID" value="KAK3079326.1"/>
    <property type="molecule type" value="Genomic_DNA"/>
</dbReference>
<gene>
    <name evidence="1" type="ORF">LTS18_005140</name>
</gene>
<protein>
    <submittedName>
        <fullName evidence="1">Uncharacterized protein</fullName>
    </submittedName>
</protein>
<proteinExistence type="predicted"/>
<comment type="caution">
    <text evidence="1">The sequence shown here is derived from an EMBL/GenBank/DDBJ whole genome shotgun (WGS) entry which is preliminary data.</text>
</comment>
<dbReference type="Proteomes" id="UP001186974">
    <property type="component" value="Unassembled WGS sequence"/>
</dbReference>
<evidence type="ECO:0000313" key="2">
    <source>
        <dbReference type="Proteomes" id="UP001186974"/>
    </source>
</evidence>